<evidence type="ECO:0008006" key="4">
    <source>
        <dbReference type="Google" id="ProtNLM"/>
    </source>
</evidence>
<evidence type="ECO:0000313" key="2">
    <source>
        <dbReference type="EMBL" id="MFD1658710.1"/>
    </source>
</evidence>
<name>A0ABW4IN26_9ACTN</name>
<dbReference type="RefSeq" id="WP_381081089.1">
    <property type="nucleotide sequence ID" value="NZ_JBHUDX010000026.1"/>
</dbReference>
<feature type="transmembrane region" description="Helical" evidence="1">
    <location>
        <begin position="32"/>
        <end position="53"/>
    </location>
</feature>
<evidence type="ECO:0000256" key="1">
    <source>
        <dbReference type="SAM" id="Phobius"/>
    </source>
</evidence>
<feature type="transmembrane region" description="Helical" evidence="1">
    <location>
        <begin position="215"/>
        <end position="234"/>
    </location>
</feature>
<keyword evidence="1" id="KW-0472">Membrane</keyword>
<reference evidence="3" key="1">
    <citation type="journal article" date="2019" name="Int. J. Syst. Evol. Microbiol.">
        <title>The Global Catalogue of Microorganisms (GCM) 10K type strain sequencing project: providing services to taxonomists for standard genome sequencing and annotation.</title>
        <authorList>
            <consortium name="The Broad Institute Genomics Platform"/>
            <consortium name="The Broad Institute Genome Sequencing Center for Infectious Disease"/>
            <person name="Wu L."/>
            <person name="Ma J."/>
        </authorList>
    </citation>
    <scope>NUCLEOTIDE SEQUENCE [LARGE SCALE GENOMIC DNA]</scope>
    <source>
        <strain evidence="3">CGMCC 1.12470</strain>
    </source>
</reference>
<evidence type="ECO:0000313" key="3">
    <source>
        <dbReference type="Proteomes" id="UP001597261"/>
    </source>
</evidence>
<dbReference type="Proteomes" id="UP001597261">
    <property type="component" value="Unassembled WGS sequence"/>
</dbReference>
<feature type="transmembrane region" description="Helical" evidence="1">
    <location>
        <begin position="124"/>
        <end position="144"/>
    </location>
</feature>
<keyword evidence="3" id="KW-1185">Reference proteome</keyword>
<protein>
    <recommendedName>
        <fullName evidence="4">Integral membrane protein</fullName>
    </recommendedName>
</protein>
<keyword evidence="1" id="KW-1133">Transmembrane helix</keyword>
<keyword evidence="1" id="KW-0812">Transmembrane</keyword>
<feature type="transmembrane region" description="Helical" evidence="1">
    <location>
        <begin position="316"/>
        <end position="336"/>
    </location>
</feature>
<dbReference type="EMBL" id="JBHUDX010000026">
    <property type="protein sequence ID" value="MFD1658710.1"/>
    <property type="molecule type" value="Genomic_DNA"/>
</dbReference>
<sequence length="500" mass="52452">MAHSSRTTLADVRRLAAPSVAGLSWRDRGEGLLALVAGAFTLAQLVLVGPGLGLGWDETVYVSQISAHAPAAYFSAPRARGISLLVAPVTAWSSSTGLLRAYLAVLSGVALFLALRTWRGVFPARVLALGGALFASLWVTLFYGPQAMPNYWVAIGALAGTGCFLRAHADGTDRAAVWGLAASAALMTWMRPTDAVWASAPLLILLLLVRRWRRLPLLLALVGGLAAGAAEWIAEAYAGYGGLWQRLSDGSRIQGGLGWSIAVVDQVRSLGGRALCRPCTGDLPNPALTAWWFVLPVLAALSAAVALRSGRPARTLLPLACAAAVAFPYLFMIGYAAPRFLLPAYALLAIPVADVLLDVVTAPDGRWRPVTATLVAIGLAGHLAAQYAVLHGTVDRSAADRRAWSRTAAELHRLGVRPPCLLTGNEALPIAFYTGCSSAATSGSNANTTTAGIVRTARLKPTAHLGTPTGRPPAYARDWPVHSFEGIRIRVAPVAGGGHR</sequence>
<organism evidence="2 3">
    <name type="scientific">Streptomyces caeni</name>
    <dbReference type="NCBI Taxonomy" id="2307231"/>
    <lineage>
        <taxon>Bacteria</taxon>
        <taxon>Bacillati</taxon>
        <taxon>Actinomycetota</taxon>
        <taxon>Actinomycetes</taxon>
        <taxon>Kitasatosporales</taxon>
        <taxon>Streptomycetaceae</taxon>
        <taxon>Streptomyces</taxon>
    </lineage>
</organism>
<proteinExistence type="predicted"/>
<comment type="caution">
    <text evidence="2">The sequence shown here is derived from an EMBL/GenBank/DDBJ whole genome shotgun (WGS) entry which is preliminary data.</text>
</comment>
<feature type="transmembrane region" description="Helical" evidence="1">
    <location>
        <begin position="189"/>
        <end position="208"/>
    </location>
</feature>
<gene>
    <name evidence="2" type="ORF">ACFSL4_10925</name>
</gene>
<feature type="transmembrane region" description="Helical" evidence="1">
    <location>
        <begin position="290"/>
        <end position="307"/>
    </location>
</feature>
<accession>A0ABW4IN26</accession>
<feature type="transmembrane region" description="Helical" evidence="1">
    <location>
        <begin position="97"/>
        <end position="118"/>
    </location>
</feature>